<keyword evidence="2" id="KW-1185">Reference proteome</keyword>
<dbReference type="InterPro" id="IPR025294">
    <property type="entry name" value="DUF4156"/>
</dbReference>
<accession>A0ABU3ZI16</accession>
<comment type="caution">
    <text evidence="1">The sequence shown here is derived from an EMBL/GenBank/DDBJ whole genome shotgun (WGS) entry which is preliminary data.</text>
</comment>
<dbReference type="EMBL" id="JAWJZI010000004">
    <property type="protein sequence ID" value="MDV5169744.1"/>
    <property type="molecule type" value="Genomic_DNA"/>
</dbReference>
<evidence type="ECO:0000313" key="1">
    <source>
        <dbReference type="EMBL" id="MDV5169744.1"/>
    </source>
</evidence>
<dbReference type="RefSeq" id="WP_317522500.1">
    <property type="nucleotide sequence ID" value="NZ_JAWJZI010000004.1"/>
</dbReference>
<proteinExistence type="predicted"/>
<protein>
    <submittedName>
        <fullName evidence="1">DUF4156 domain-containing protein</fullName>
    </submittedName>
</protein>
<evidence type="ECO:0000313" key="2">
    <source>
        <dbReference type="Proteomes" id="UP001186452"/>
    </source>
</evidence>
<dbReference type="PROSITE" id="PS51257">
    <property type="entry name" value="PROKAR_LIPOPROTEIN"/>
    <property type="match status" value="1"/>
</dbReference>
<reference evidence="1 2" key="1">
    <citation type="submission" date="2023-10" db="EMBL/GenBank/DDBJ databases">
        <title>Marine bacteria isolated from horseshoe crab.</title>
        <authorList>
            <person name="Cheng T.H."/>
        </authorList>
    </citation>
    <scope>NUCLEOTIDE SEQUENCE [LARGE SCALE GENOMIC DNA]</scope>
    <source>
        <strain evidence="1 2">HSC6</strain>
    </source>
</reference>
<dbReference type="Proteomes" id="UP001186452">
    <property type="component" value="Unassembled WGS sequence"/>
</dbReference>
<dbReference type="Pfam" id="PF13698">
    <property type="entry name" value="DUF4156"/>
    <property type="match status" value="1"/>
</dbReference>
<organism evidence="1 2">
    <name type="scientific">Photobacterium rosenbergii</name>
    <dbReference type="NCBI Taxonomy" id="294936"/>
    <lineage>
        <taxon>Bacteria</taxon>
        <taxon>Pseudomonadati</taxon>
        <taxon>Pseudomonadota</taxon>
        <taxon>Gammaproteobacteria</taxon>
        <taxon>Vibrionales</taxon>
        <taxon>Vibrionaceae</taxon>
        <taxon>Photobacterium</taxon>
    </lineage>
</organism>
<name>A0ABU3ZI16_9GAMM</name>
<gene>
    <name evidence="1" type="ORF">R2X38_12150</name>
</gene>
<sequence length="130" mass="14184">MKKSALVVVVTAVITGCAANPVTYEGQRVRYIDNDRVAVEIERYCEWLGDVSGNQGNFFTADLTSERNMMEGARNDLRNEAGKLGATHVVVQSHSSVQPEYAIGSIGHNFTGSAFKCDSQEIKQARAEEA</sequence>